<dbReference type="SUPFAM" id="SSF52047">
    <property type="entry name" value="RNI-like"/>
    <property type="match status" value="1"/>
</dbReference>
<feature type="domain" description="F-box" evidence="2">
    <location>
        <begin position="2"/>
        <end position="47"/>
    </location>
</feature>
<proteinExistence type="predicted"/>
<gene>
    <name evidence="3" type="ORF">CC80DRAFT_535350</name>
</gene>
<protein>
    <recommendedName>
        <fullName evidence="2">F-box domain-containing protein</fullName>
    </recommendedName>
</protein>
<evidence type="ECO:0000313" key="3">
    <source>
        <dbReference type="EMBL" id="KAF1956723.1"/>
    </source>
</evidence>
<feature type="compositionally biased region" description="Polar residues" evidence="1">
    <location>
        <begin position="497"/>
        <end position="507"/>
    </location>
</feature>
<dbReference type="Proteomes" id="UP000800035">
    <property type="component" value="Unassembled WGS sequence"/>
</dbReference>
<reference evidence="3" key="1">
    <citation type="journal article" date="2020" name="Stud. Mycol.">
        <title>101 Dothideomycetes genomes: a test case for predicting lifestyles and emergence of pathogens.</title>
        <authorList>
            <person name="Haridas S."/>
            <person name="Albert R."/>
            <person name="Binder M."/>
            <person name="Bloem J."/>
            <person name="Labutti K."/>
            <person name="Salamov A."/>
            <person name="Andreopoulos B."/>
            <person name="Baker S."/>
            <person name="Barry K."/>
            <person name="Bills G."/>
            <person name="Bluhm B."/>
            <person name="Cannon C."/>
            <person name="Castanera R."/>
            <person name="Culley D."/>
            <person name="Daum C."/>
            <person name="Ezra D."/>
            <person name="Gonzalez J."/>
            <person name="Henrissat B."/>
            <person name="Kuo A."/>
            <person name="Liang C."/>
            <person name="Lipzen A."/>
            <person name="Lutzoni F."/>
            <person name="Magnuson J."/>
            <person name="Mondo S."/>
            <person name="Nolan M."/>
            <person name="Ohm R."/>
            <person name="Pangilinan J."/>
            <person name="Park H.-J."/>
            <person name="Ramirez L."/>
            <person name="Alfaro M."/>
            <person name="Sun H."/>
            <person name="Tritt A."/>
            <person name="Yoshinaga Y."/>
            <person name="Zwiers L.-H."/>
            <person name="Turgeon B."/>
            <person name="Goodwin S."/>
            <person name="Spatafora J."/>
            <person name="Crous P."/>
            <person name="Grigoriev I."/>
        </authorList>
    </citation>
    <scope>NUCLEOTIDE SEQUENCE</scope>
    <source>
        <strain evidence="3">CBS 675.92</strain>
    </source>
</reference>
<dbReference type="Pfam" id="PF00646">
    <property type="entry name" value="F-box"/>
    <property type="match status" value="1"/>
</dbReference>
<accession>A0A6A5TUX2</accession>
<organism evidence="3 4">
    <name type="scientific">Byssothecium circinans</name>
    <dbReference type="NCBI Taxonomy" id="147558"/>
    <lineage>
        <taxon>Eukaryota</taxon>
        <taxon>Fungi</taxon>
        <taxon>Dikarya</taxon>
        <taxon>Ascomycota</taxon>
        <taxon>Pezizomycotina</taxon>
        <taxon>Dothideomycetes</taxon>
        <taxon>Pleosporomycetidae</taxon>
        <taxon>Pleosporales</taxon>
        <taxon>Massarineae</taxon>
        <taxon>Massarinaceae</taxon>
        <taxon>Byssothecium</taxon>
    </lineage>
</organism>
<dbReference type="PANTHER" id="PTHR42057">
    <property type="entry name" value="F-BOX DOMAIN PROTEIN (AFU_ORTHOLOGUE AFUA_4G00200)"/>
    <property type="match status" value="1"/>
</dbReference>
<feature type="region of interest" description="Disordered" evidence="1">
    <location>
        <begin position="487"/>
        <end position="517"/>
    </location>
</feature>
<dbReference type="PROSITE" id="PS50181">
    <property type="entry name" value="FBOX"/>
    <property type="match status" value="1"/>
</dbReference>
<evidence type="ECO:0000259" key="2">
    <source>
        <dbReference type="PROSITE" id="PS50181"/>
    </source>
</evidence>
<dbReference type="InterPro" id="IPR001810">
    <property type="entry name" value="F-box_dom"/>
</dbReference>
<sequence length="517" mass="59524">MAASLPGLPTELLLKIVELVGRKRLKALRLTCKRLEAVASGRLFGKIKTTFPNHSGAVQRFEGLLKSNIAGLVTTLDLQPYTTHFLYRTRHIERWFKDDCHELAQTLDLAVQLPNLRDIILNGTPGGMKDWELEYVSCIIVAILQLLCSSLCRRIGPPIHCLKLRPLPCKWNPKITSSVQFLVTMKKVERLHLHFDWFEEEYSRLRSGGSIPTHDYPKHEETHRFAERVPRSWLSHNISGLTHLSLSFHYGVGVYPTIDLRHVHFPNLSSLRLSGFNMAHPWQLNWIISHANLSELFLVGNTIVVSKISAHLFDDDGFPIYGTKASTQSRLAAVYQQRWYHWYHAIETKLPKLRYFMTQRKDITFREDINDNSVWGRCFGLPESRYMTYEYGFIYYRLDIRHLGEVLQGYDAGALASLVRKTGQIKSVEDLIRRHGEKSGFWETFGTSEIAGVIPQEHTHVSPNMPPPPILKAPRFRRVYVPKRRRRIRRSSDATESDFSVSGSSFHVLNESEPEDA</sequence>
<dbReference type="PANTHER" id="PTHR42057:SF2">
    <property type="entry name" value="F-BOX DOMAIN PROTEIN (AFU_ORTHOLOGUE AFUA_4G00200)-RELATED"/>
    <property type="match status" value="1"/>
</dbReference>
<dbReference type="EMBL" id="ML976991">
    <property type="protein sequence ID" value="KAF1956723.1"/>
    <property type="molecule type" value="Genomic_DNA"/>
</dbReference>
<name>A0A6A5TUX2_9PLEO</name>
<evidence type="ECO:0000256" key="1">
    <source>
        <dbReference type="SAM" id="MobiDB-lite"/>
    </source>
</evidence>
<evidence type="ECO:0000313" key="4">
    <source>
        <dbReference type="Proteomes" id="UP000800035"/>
    </source>
</evidence>
<dbReference type="OrthoDB" id="3140657at2759"/>
<keyword evidence="4" id="KW-1185">Reference proteome</keyword>
<dbReference type="AlphaFoldDB" id="A0A6A5TUX2"/>